<keyword evidence="3" id="KW-1185">Reference proteome</keyword>
<keyword evidence="1" id="KW-0732">Signal</keyword>
<accession>A0ABS5HE31</accession>
<proteinExistence type="predicted"/>
<comment type="caution">
    <text evidence="2">The sequence shown here is derived from an EMBL/GenBank/DDBJ whole genome shotgun (WGS) entry which is preliminary data.</text>
</comment>
<reference evidence="2 3" key="1">
    <citation type="submission" date="2021-04" db="EMBL/GenBank/DDBJ databases">
        <authorList>
            <person name="Sun C."/>
        </authorList>
    </citation>
    <scope>NUCLEOTIDE SEQUENCE [LARGE SCALE GENOMIC DNA]</scope>
    <source>
        <strain evidence="2 3">A79</strain>
    </source>
</reference>
<feature type="chain" id="PRO_5045762179" evidence="1">
    <location>
        <begin position="26"/>
        <end position="82"/>
    </location>
</feature>
<evidence type="ECO:0000313" key="3">
    <source>
        <dbReference type="Proteomes" id="UP000679722"/>
    </source>
</evidence>
<dbReference type="EMBL" id="JAGSSV010000023">
    <property type="protein sequence ID" value="MBR7889880.1"/>
    <property type="molecule type" value="Genomic_DNA"/>
</dbReference>
<gene>
    <name evidence="2" type="ORF">J9B83_13205</name>
</gene>
<name>A0ABS5HE31_9GAMM</name>
<reference evidence="3" key="2">
    <citation type="submission" date="2023-07" db="EMBL/GenBank/DDBJ databases">
        <title>Marinomonas vulgaris A79, complete genome.</title>
        <authorList>
            <person name="Ying J.-J."/>
        </authorList>
    </citation>
    <scope>NUCLEOTIDE SEQUENCE [LARGE SCALE GENOMIC DNA]</scope>
    <source>
        <strain evidence="3">A79</strain>
    </source>
</reference>
<organism evidence="2 3">
    <name type="scientific">Marinomonas vulgaris</name>
    <dbReference type="NCBI Taxonomy" id="2823372"/>
    <lineage>
        <taxon>Bacteria</taxon>
        <taxon>Pseudomonadati</taxon>
        <taxon>Pseudomonadota</taxon>
        <taxon>Gammaproteobacteria</taxon>
        <taxon>Oceanospirillales</taxon>
        <taxon>Oceanospirillaceae</taxon>
        <taxon>Marinomonas</taxon>
    </lineage>
</organism>
<feature type="signal peptide" evidence="1">
    <location>
        <begin position="1"/>
        <end position="25"/>
    </location>
</feature>
<dbReference type="RefSeq" id="WP_211537304.1">
    <property type="nucleotide sequence ID" value="NZ_JAGSSV010000023.1"/>
</dbReference>
<sequence length="82" mass="9225">MHYKLSFSVVLLASAAILGSSNALALEDYCTPKLNDYLEKLEKTVDSKYLPDSQKETAKKVLERVKASRNETEDCILVDKLM</sequence>
<dbReference type="Proteomes" id="UP000679722">
    <property type="component" value="Unassembled WGS sequence"/>
</dbReference>
<evidence type="ECO:0000256" key="1">
    <source>
        <dbReference type="SAM" id="SignalP"/>
    </source>
</evidence>
<protein>
    <submittedName>
        <fullName evidence="2">Uncharacterized protein</fullName>
    </submittedName>
</protein>
<evidence type="ECO:0000313" key="2">
    <source>
        <dbReference type="EMBL" id="MBR7889880.1"/>
    </source>
</evidence>